<accession>A0ACB0XQC8</accession>
<gene>
    <name evidence="1" type="ORF">MENTE1834_LOCUS2145</name>
</gene>
<protein>
    <submittedName>
        <fullName evidence="1">Uncharacterized protein</fullName>
    </submittedName>
</protein>
<sequence length="58" mass="7010">MQVIDNIQKQYYNLCYAYHELCAEFTAISQQIHYYQSIIWNYQVYARGGVRLVSLRKD</sequence>
<dbReference type="EMBL" id="CAVMJV010000002">
    <property type="protein sequence ID" value="CAK5012523.1"/>
    <property type="molecule type" value="Genomic_DNA"/>
</dbReference>
<dbReference type="Proteomes" id="UP001497535">
    <property type="component" value="Unassembled WGS sequence"/>
</dbReference>
<reference evidence="1" key="1">
    <citation type="submission" date="2023-11" db="EMBL/GenBank/DDBJ databases">
        <authorList>
            <person name="Poullet M."/>
        </authorList>
    </citation>
    <scope>NUCLEOTIDE SEQUENCE</scope>
    <source>
        <strain evidence="1">E1834</strain>
    </source>
</reference>
<name>A0ACB0XQC8_MELEN</name>
<evidence type="ECO:0000313" key="1">
    <source>
        <dbReference type="EMBL" id="CAK5012523.1"/>
    </source>
</evidence>
<keyword evidence="2" id="KW-1185">Reference proteome</keyword>
<comment type="caution">
    <text evidence="1">The sequence shown here is derived from an EMBL/GenBank/DDBJ whole genome shotgun (WGS) entry which is preliminary data.</text>
</comment>
<organism evidence="1 2">
    <name type="scientific">Meloidogyne enterolobii</name>
    <name type="common">Root-knot nematode worm</name>
    <name type="synonym">Meloidogyne mayaguensis</name>
    <dbReference type="NCBI Taxonomy" id="390850"/>
    <lineage>
        <taxon>Eukaryota</taxon>
        <taxon>Metazoa</taxon>
        <taxon>Ecdysozoa</taxon>
        <taxon>Nematoda</taxon>
        <taxon>Chromadorea</taxon>
        <taxon>Rhabditida</taxon>
        <taxon>Tylenchina</taxon>
        <taxon>Tylenchomorpha</taxon>
        <taxon>Tylenchoidea</taxon>
        <taxon>Meloidogynidae</taxon>
        <taxon>Meloidogyninae</taxon>
        <taxon>Meloidogyne</taxon>
    </lineage>
</organism>
<evidence type="ECO:0000313" key="2">
    <source>
        <dbReference type="Proteomes" id="UP001497535"/>
    </source>
</evidence>
<proteinExistence type="predicted"/>